<proteinExistence type="inferred from homology"/>
<dbReference type="GO" id="GO:0005886">
    <property type="term" value="C:plasma membrane"/>
    <property type="evidence" value="ECO:0007669"/>
    <property type="project" value="UniProtKB-SubCell"/>
</dbReference>
<feature type="domain" description="EamA" evidence="8">
    <location>
        <begin position="212"/>
        <end position="346"/>
    </location>
</feature>
<keyword evidence="4 7" id="KW-0812">Transmembrane</keyword>
<keyword evidence="6 7" id="KW-0472">Membrane</keyword>
<gene>
    <name evidence="9" type="ORF">PBLR_10533</name>
</gene>
<comment type="subcellular location">
    <subcellularLocation>
        <location evidence="1">Cell membrane</location>
        <topology evidence="1">Multi-pass membrane protein</topology>
    </subcellularLocation>
</comment>
<evidence type="ECO:0000256" key="3">
    <source>
        <dbReference type="ARBA" id="ARBA00022475"/>
    </source>
</evidence>
<feature type="transmembrane region" description="Helical" evidence="7">
    <location>
        <begin position="243"/>
        <end position="263"/>
    </location>
</feature>
<feature type="transmembrane region" description="Helical" evidence="7">
    <location>
        <begin position="307"/>
        <end position="323"/>
    </location>
</feature>
<feature type="transmembrane region" description="Helical" evidence="7">
    <location>
        <begin position="89"/>
        <end position="108"/>
    </location>
</feature>
<dbReference type="SUPFAM" id="SSF103481">
    <property type="entry name" value="Multidrug resistance efflux transporter EmrE"/>
    <property type="match status" value="2"/>
</dbReference>
<sequence length="362" mass="39060">MLHIQLELNVSAADQSMIYSQHYGQKAAKAAPRKVDTSVTAQKWFTHPVGMTVSAIIATLLWGSAMPAIKLGYEALKIGSDAAYEQWVFAGYRFALAGLMLILLTACMNRGTRTDGVHHGQSRRVGWRVTRLAVIQTFLQYIFFYIGLSLSTGMKGAIITGATSFFQMVIARMVDRSESFTFGKTLGLGLGFAGVIIVTFSNTGSAGMSFGIGDVCLILSALFGAIGNVLARHESRDLPVLWLTGRQMALGGIGLILVGAWRAGFAPFQWDASSLLLLLYLAFLSAAGFSLWNLIMKYNQVGKVSMFLFLIPLFGVLLSAWLLNESWNGGTLAALGLVVAGIIVVNRSSAEKSARKAVQRAV</sequence>
<accession>A0A383R5L7</accession>
<keyword evidence="3" id="KW-1003">Cell membrane</keyword>
<evidence type="ECO:0000259" key="8">
    <source>
        <dbReference type="Pfam" id="PF00892"/>
    </source>
</evidence>
<feature type="transmembrane region" description="Helical" evidence="7">
    <location>
        <begin position="129"/>
        <end position="148"/>
    </location>
</feature>
<feature type="transmembrane region" description="Helical" evidence="7">
    <location>
        <begin position="329"/>
        <end position="346"/>
    </location>
</feature>
<evidence type="ECO:0000256" key="7">
    <source>
        <dbReference type="SAM" id="Phobius"/>
    </source>
</evidence>
<feature type="transmembrane region" description="Helical" evidence="7">
    <location>
        <begin position="275"/>
        <end position="295"/>
    </location>
</feature>
<evidence type="ECO:0000313" key="10">
    <source>
        <dbReference type="Proteomes" id="UP000304148"/>
    </source>
</evidence>
<dbReference type="InterPro" id="IPR050638">
    <property type="entry name" value="AA-Vitamin_Transporters"/>
</dbReference>
<evidence type="ECO:0000256" key="2">
    <source>
        <dbReference type="ARBA" id="ARBA00007362"/>
    </source>
</evidence>
<dbReference type="InterPro" id="IPR037185">
    <property type="entry name" value="EmrE-like"/>
</dbReference>
<evidence type="ECO:0000256" key="6">
    <source>
        <dbReference type="ARBA" id="ARBA00023136"/>
    </source>
</evidence>
<feature type="transmembrane region" description="Helical" evidence="7">
    <location>
        <begin position="210"/>
        <end position="231"/>
    </location>
</feature>
<evidence type="ECO:0000256" key="5">
    <source>
        <dbReference type="ARBA" id="ARBA00022989"/>
    </source>
</evidence>
<evidence type="ECO:0000313" key="9">
    <source>
        <dbReference type="EMBL" id="SYX82113.1"/>
    </source>
</evidence>
<protein>
    <submittedName>
        <fullName evidence="9">Transporter</fullName>
    </submittedName>
</protein>
<evidence type="ECO:0000256" key="4">
    <source>
        <dbReference type="ARBA" id="ARBA00022692"/>
    </source>
</evidence>
<feature type="transmembrane region" description="Helical" evidence="7">
    <location>
        <begin position="186"/>
        <end position="204"/>
    </location>
</feature>
<dbReference type="EMBL" id="LS992241">
    <property type="protein sequence ID" value="SYX82113.1"/>
    <property type="molecule type" value="Genomic_DNA"/>
</dbReference>
<dbReference type="InterPro" id="IPR000620">
    <property type="entry name" value="EamA_dom"/>
</dbReference>
<dbReference type="Proteomes" id="UP000304148">
    <property type="component" value="Chromosome"/>
</dbReference>
<dbReference type="PANTHER" id="PTHR32322">
    <property type="entry name" value="INNER MEMBRANE TRANSPORTER"/>
    <property type="match status" value="1"/>
</dbReference>
<feature type="transmembrane region" description="Helical" evidence="7">
    <location>
        <begin position="154"/>
        <end position="174"/>
    </location>
</feature>
<name>A0A383R5L7_PAEAL</name>
<evidence type="ECO:0000256" key="1">
    <source>
        <dbReference type="ARBA" id="ARBA00004651"/>
    </source>
</evidence>
<feature type="domain" description="EamA" evidence="8">
    <location>
        <begin position="54"/>
        <end position="199"/>
    </location>
</feature>
<keyword evidence="5 7" id="KW-1133">Transmembrane helix</keyword>
<dbReference type="AlphaFoldDB" id="A0A383R5L7"/>
<dbReference type="Pfam" id="PF00892">
    <property type="entry name" value="EamA"/>
    <property type="match status" value="2"/>
</dbReference>
<dbReference type="PANTHER" id="PTHR32322:SF18">
    <property type="entry name" value="S-ADENOSYLMETHIONINE_S-ADENOSYLHOMOCYSTEINE TRANSPORTER"/>
    <property type="match status" value="1"/>
</dbReference>
<comment type="similarity">
    <text evidence="2">Belongs to the EamA transporter family.</text>
</comment>
<feature type="transmembrane region" description="Helical" evidence="7">
    <location>
        <begin position="49"/>
        <end position="69"/>
    </location>
</feature>
<reference evidence="10" key="1">
    <citation type="submission" date="2018-08" db="EMBL/GenBank/DDBJ databases">
        <authorList>
            <person name="Chevrot R."/>
        </authorList>
    </citation>
    <scope>NUCLEOTIDE SEQUENCE [LARGE SCALE GENOMIC DNA]</scope>
</reference>
<organism evidence="9 10">
    <name type="scientific">Paenibacillus alvei</name>
    <name type="common">Bacillus alvei</name>
    <dbReference type="NCBI Taxonomy" id="44250"/>
    <lineage>
        <taxon>Bacteria</taxon>
        <taxon>Bacillati</taxon>
        <taxon>Bacillota</taxon>
        <taxon>Bacilli</taxon>
        <taxon>Bacillales</taxon>
        <taxon>Paenibacillaceae</taxon>
        <taxon>Paenibacillus</taxon>
    </lineage>
</organism>